<reference evidence="1 2" key="1">
    <citation type="submission" date="2023-10" db="EMBL/GenBank/DDBJ databases">
        <title>Sorlinia euscelidii gen. nov., sp. nov., an acetic acid bacteria isolated from the gut of Euscelidius variegatus emitter.</title>
        <authorList>
            <person name="Michoud G."/>
            <person name="Marasco R."/>
            <person name="Seferji K."/>
            <person name="Gonella E."/>
            <person name="Garuglieri E."/>
            <person name="Alma A."/>
            <person name="Mapelli F."/>
            <person name="Borin S."/>
            <person name="Daffonchio D."/>
            <person name="Crotti E."/>
        </authorList>
    </citation>
    <scope>NUCLEOTIDE SEQUENCE [LARGE SCALE GENOMIC DNA]</scope>
    <source>
        <strain evidence="1 2">EV16P</strain>
    </source>
</reference>
<dbReference type="EMBL" id="JAWJZY010000001">
    <property type="protein sequence ID" value="MEE8657659.1"/>
    <property type="molecule type" value="Genomic_DNA"/>
</dbReference>
<proteinExistence type="predicted"/>
<evidence type="ECO:0000313" key="1">
    <source>
        <dbReference type="EMBL" id="MEE8657659.1"/>
    </source>
</evidence>
<accession>A0ABU7U1C3</accession>
<gene>
    <name evidence="1" type="ORF">DOFOFD_01350</name>
</gene>
<dbReference type="RefSeq" id="WP_394818670.1">
    <property type="nucleotide sequence ID" value="NZ_JAWJZY010000001.1"/>
</dbReference>
<dbReference type="Pfam" id="PF10076">
    <property type="entry name" value="Phage_Mu_Gp48"/>
    <property type="match status" value="1"/>
</dbReference>
<dbReference type="InterPro" id="IPR018755">
    <property type="entry name" value="Phage_Mu_Gp48"/>
</dbReference>
<name>A0ABU7U1C3_9PROT</name>
<keyword evidence="2" id="KW-1185">Reference proteome</keyword>
<protein>
    <submittedName>
        <fullName evidence="1">DUF2313 domain-containing protein</fullName>
    </submittedName>
</protein>
<evidence type="ECO:0000313" key="2">
    <source>
        <dbReference type="Proteomes" id="UP001312908"/>
    </source>
</evidence>
<organism evidence="1 2">
    <name type="scientific">Sorlinia euscelidii</name>
    <dbReference type="NCBI Taxonomy" id="3081148"/>
    <lineage>
        <taxon>Bacteria</taxon>
        <taxon>Pseudomonadati</taxon>
        <taxon>Pseudomonadota</taxon>
        <taxon>Alphaproteobacteria</taxon>
        <taxon>Acetobacterales</taxon>
        <taxon>Acetobacteraceae</taxon>
        <taxon>Sorlinia</taxon>
    </lineage>
</organism>
<dbReference type="Proteomes" id="UP001312908">
    <property type="component" value="Unassembled WGS sequence"/>
</dbReference>
<sequence>MSRSAEQIRDEWVNDLLPTGKWARGEGSNLSRFLLAFAVPLAGLEQDIEGLRAEISPRDASALLSDYEAVLGPDPCGRDVGDLSIAQRRSLTFQRWVASSGVSRAFFKRLAEAAGVTIEIIEPELPVHGPSRCGVQRCGTMSLRFIWVVRLPNHSTGLECPMRRLAPADTTLVFKYEDDA</sequence>
<comment type="caution">
    <text evidence="1">The sequence shown here is derived from an EMBL/GenBank/DDBJ whole genome shotgun (WGS) entry which is preliminary data.</text>
</comment>